<protein>
    <recommendedName>
        <fullName evidence="5">Cupredoxin</fullName>
    </recommendedName>
</protein>
<dbReference type="PANTHER" id="PTHR34883:SF4">
    <property type="entry name" value="CUPREDOXIN"/>
    <property type="match status" value="1"/>
</dbReference>
<comment type="caution">
    <text evidence="3">The sequence shown here is derived from an EMBL/GenBank/DDBJ whole genome shotgun (WGS) entry which is preliminary data.</text>
</comment>
<evidence type="ECO:0000256" key="2">
    <source>
        <dbReference type="SAM" id="SignalP"/>
    </source>
</evidence>
<dbReference type="Proteomes" id="UP000772434">
    <property type="component" value="Unassembled WGS sequence"/>
</dbReference>
<evidence type="ECO:0000313" key="3">
    <source>
        <dbReference type="EMBL" id="KAF9060679.1"/>
    </source>
</evidence>
<keyword evidence="4" id="KW-1185">Reference proteome</keyword>
<evidence type="ECO:0000256" key="1">
    <source>
        <dbReference type="SAM" id="MobiDB-lite"/>
    </source>
</evidence>
<dbReference type="CDD" id="cd00920">
    <property type="entry name" value="Cupredoxin"/>
    <property type="match status" value="1"/>
</dbReference>
<dbReference type="Gene3D" id="2.60.40.420">
    <property type="entry name" value="Cupredoxins - blue copper proteins"/>
    <property type="match status" value="1"/>
</dbReference>
<dbReference type="SUPFAM" id="SSF49503">
    <property type="entry name" value="Cupredoxins"/>
    <property type="match status" value="1"/>
</dbReference>
<evidence type="ECO:0000313" key="4">
    <source>
        <dbReference type="Proteomes" id="UP000772434"/>
    </source>
</evidence>
<name>A0A9P5TZV6_9AGAR</name>
<dbReference type="PANTHER" id="PTHR34883">
    <property type="entry name" value="SERINE-RICH PROTEIN, PUTATIVE-RELATED-RELATED"/>
    <property type="match status" value="1"/>
</dbReference>
<feature type="signal peptide" evidence="2">
    <location>
        <begin position="1"/>
        <end position="18"/>
    </location>
</feature>
<accession>A0A9P5TZV6</accession>
<dbReference type="OrthoDB" id="1921208at2759"/>
<proteinExistence type="predicted"/>
<gene>
    <name evidence="3" type="ORF">BDP27DRAFT_1407013</name>
</gene>
<dbReference type="InterPro" id="IPR008972">
    <property type="entry name" value="Cupredoxin"/>
</dbReference>
<dbReference type="InterPro" id="IPR052953">
    <property type="entry name" value="Ser-rich/MCO-related"/>
</dbReference>
<feature type="region of interest" description="Disordered" evidence="1">
    <location>
        <begin position="181"/>
        <end position="203"/>
    </location>
</feature>
<evidence type="ECO:0008006" key="5">
    <source>
        <dbReference type="Google" id="ProtNLM"/>
    </source>
</evidence>
<dbReference type="EMBL" id="JADNRY010000232">
    <property type="protein sequence ID" value="KAF9060679.1"/>
    <property type="molecule type" value="Genomic_DNA"/>
</dbReference>
<organism evidence="3 4">
    <name type="scientific">Rhodocollybia butyracea</name>
    <dbReference type="NCBI Taxonomy" id="206335"/>
    <lineage>
        <taxon>Eukaryota</taxon>
        <taxon>Fungi</taxon>
        <taxon>Dikarya</taxon>
        <taxon>Basidiomycota</taxon>
        <taxon>Agaricomycotina</taxon>
        <taxon>Agaricomycetes</taxon>
        <taxon>Agaricomycetidae</taxon>
        <taxon>Agaricales</taxon>
        <taxon>Marasmiineae</taxon>
        <taxon>Omphalotaceae</taxon>
        <taxon>Rhodocollybia</taxon>
    </lineage>
</organism>
<dbReference type="AlphaFoldDB" id="A0A9P5TZV6"/>
<feature type="chain" id="PRO_5040306344" description="Cupredoxin" evidence="2">
    <location>
        <begin position="19"/>
        <end position="227"/>
    </location>
</feature>
<sequence length="227" mass="22394">MRFSTAAAIVSAAASVKAAVFNVQVGANNELAFNPNNITGVQPNDTVNFQFVSKNHSVVQSTFTAPCTAAGVSSGFQNVSDPTASTFPTWTITVEDVSAPLWFFCSQVTATSTHCQSGMVFAINPTAAKNFSTFQAAAIATNGTGPSNPSGSILSGSAGATETALSVSGSASETALSAATAGSASSTGSTTGAPSSQTSSPSGAMQLMAGSSFSVLAVLGLVAGLAL</sequence>
<keyword evidence="2" id="KW-0732">Signal</keyword>
<reference evidence="3" key="1">
    <citation type="submission" date="2020-11" db="EMBL/GenBank/DDBJ databases">
        <authorList>
            <consortium name="DOE Joint Genome Institute"/>
            <person name="Ahrendt S."/>
            <person name="Riley R."/>
            <person name="Andreopoulos W."/>
            <person name="Labutti K."/>
            <person name="Pangilinan J."/>
            <person name="Ruiz-Duenas F.J."/>
            <person name="Barrasa J.M."/>
            <person name="Sanchez-Garcia M."/>
            <person name="Camarero S."/>
            <person name="Miyauchi S."/>
            <person name="Serrano A."/>
            <person name="Linde D."/>
            <person name="Babiker R."/>
            <person name="Drula E."/>
            <person name="Ayuso-Fernandez I."/>
            <person name="Pacheco R."/>
            <person name="Padilla G."/>
            <person name="Ferreira P."/>
            <person name="Barriuso J."/>
            <person name="Kellner H."/>
            <person name="Castanera R."/>
            <person name="Alfaro M."/>
            <person name="Ramirez L."/>
            <person name="Pisabarro A.G."/>
            <person name="Kuo A."/>
            <person name="Tritt A."/>
            <person name="Lipzen A."/>
            <person name="He G."/>
            <person name="Yan M."/>
            <person name="Ng V."/>
            <person name="Cullen D."/>
            <person name="Martin F."/>
            <person name="Rosso M.-N."/>
            <person name="Henrissat B."/>
            <person name="Hibbett D."/>
            <person name="Martinez A.T."/>
            <person name="Grigoriev I.V."/>
        </authorList>
    </citation>
    <scope>NUCLEOTIDE SEQUENCE</scope>
    <source>
        <strain evidence="3">AH 40177</strain>
    </source>
</reference>